<keyword evidence="2" id="KW-1185">Reference proteome</keyword>
<dbReference type="Proteomes" id="UP000248646">
    <property type="component" value="Unassembled WGS sequence"/>
</dbReference>
<dbReference type="SUPFAM" id="SSF47598">
    <property type="entry name" value="Ribbon-helix-helix"/>
    <property type="match status" value="1"/>
</dbReference>
<dbReference type="InterPro" id="IPR010985">
    <property type="entry name" value="Ribbon_hlx_hlx"/>
</dbReference>
<proteinExistence type="predicted"/>
<evidence type="ECO:0000313" key="2">
    <source>
        <dbReference type="Proteomes" id="UP000248646"/>
    </source>
</evidence>
<organism evidence="1 2">
    <name type="scientific">Psychrobacillus insolitus</name>
    <dbReference type="NCBI Taxonomy" id="1461"/>
    <lineage>
        <taxon>Bacteria</taxon>
        <taxon>Bacillati</taxon>
        <taxon>Bacillota</taxon>
        <taxon>Bacilli</taxon>
        <taxon>Bacillales</taxon>
        <taxon>Bacillaceae</taxon>
        <taxon>Psychrobacillus</taxon>
    </lineage>
</organism>
<reference evidence="1 2" key="1">
    <citation type="submission" date="2018-06" db="EMBL/GenBank/DDBJ databases">
        <title>Genomic Encyclopedia of Type Strains, Phase IV (KMG-IV): sequencing the most valuable type-strain genomes for metagenomic binning, comparative biology and taxonomic classification.</title>
        <authorList>
            <person name="Goeker M."/>
        </authorList>
    </citation>
    <scope>NUCLEOTIDE SEQUENCE [LARGE SCALE GENOMIC DNA]</scope>
    <source>
        <strain evidence="1 2">DSM 5</strain>
    </source>
</reference>
<name>A0A2W7MLB9_9BACI</name>
<dbReference type="EMBL" id="QKZI01000012">
    <property type="protein sequence ID" value="PZX02368.1"/>
    <property type="molecule type" value="Genomic_DNA"/>
</dbReference>
<dbReference type="Gene3D" id="1.10.1220.10">
    <property type="entry name" value="Met repressor-like"/>
    <property type="match status" value="1"/>
</dbReference>
<dbReference type="InterPro" id="IPR013321">
    <property type="entry name" value="Arc_rbn_hlx_hlx"/>
</dbReference>
<dbReference type="AlphaFoldDB" id="A0A2W7MLB9"/>
<sequence>MSKIDEIKNLKRQQKIVSPSQVLSEEIKEGTNERIKEENNVSLKIERKRVSFDLRTDIHQELKMQSVIQDKNIYILIEEALMNYLKQK</sequence>
<dbReference type="GO" id="GO:0006355">
    <property type="term" value="P:regulation of DNA-templated transcription"/>
    <property type="evidence" value="ECO:0007669"/>
    <property type="project" value="InterPro"/>
</dbReference>
<accession>A0A2W7MLB9</accession>
<comment type="caution">
    <text evidence="1">The sequence shown here is derived from an EMBL/GenBank/DDBJ whole genome shotgun (WGS) entry which is preliminary data.</text>
</comment>
<evidence type="ECO:0000313" key="1">
    <source>
        <dbReference type="EMBL" id="PZX02368.1"/>
    </source>
</evidence>
<gene>
    <name evidence="1" type="ORF">C7437_1127</name>
</gene>
<dbReference type="RefSeq" id="WP_111440907.1">
    <property type="nucleotide sequence ID" value="NZ_QKZI01000012.1"/>
</dbReference>
<protein>
    <submittedName>
        <fullName evidence="1">Uncharacterized protein</fullName>
    </submittedName>
</protein>
<dbReference type="OrthoDB" id="2885789at2"/>